<sequence length="327" mass="36592">MNDTKLNTGIGELFMSPNADEMRGFLRNKKKQMKNKLTTVAEAIDTYVNDGDYLAIGGFGGVRIPTALIHEIIRKEKKNLGFAGHVSTHDCQLLSAGKSFNRCDAAYIVGLEARGLSKNSRRMFESGNVKVTEWSNGALSWRFKAAAMGLPYLPSRVMLGTDTFKHSAAKEVECPFTGQKLAALPALYPDVAILHVHRADVYGNCQIDGILVADDDIAKASKRVIVTTEKIISNEEIRREPGKTVIPYWCVDAVIEMPFGSYPGNMPGEYFSDEEHLKDWLVAEKDEMQLEEFVGHHILSSKDFYEYLEKNGGMNKMKQLMQAEHLY</sequence>
<dbReference type="Gene3D" id="3.30.30.40">
    <property type="match status" value="1"/>
</dbReference>
<comment type="caution">
    <text evidence="2">The sequence shown here is derived from an EMBL/GenBank/DDBJ whole genome shotgun (WGS) entry which is preliminary data.</text>
</comment>
<reference evidence="2" key="1">
    <citation type="journal article" date="2018" name="Int. J. Syst. Evol. Microbiol.">
        <title>Carboxylicivirga sediminis sp. nov., isolated from coastal sediment.</title>
        <authorList>
            <person name="Wang F.Q."/>
            <person name="Ren L.H."/>
            <person name="Zou R.J."/>
            <person name="Sun Y.Z."/>
            <person name="Liu X.J."/>
            <person name="Jiang F."/>
            <person name="Liu L.J."/>
        </authorList>
    </citation>
    <scope>NUCLEOTIDE SEQUENCE</scope>
    <source>
        <strain evidence="2">JR1</strain>
    </source>
</reference>
<dbReference type="SMART" id="SM00882">
    <property type="entry name" value="CoA_trans"/>
    <property type="match status" value="1"/>
</dbReference>
<gene>
    <name evidence="2" type="ORF">KDU71_15310</name>
</gene>
<evidence type="ECO:0000313" key="2">
    <source>
        <dbReference type="EMBL" id="MBR8536940.1"/>
    </source>
</evidence>
<organism evidence="2 3">
    <name type="scientific">Carboxylicivirga sediminis</name>
    <dbReference type="NCBI Taxonomy" id="2006564"/>
    <lineage>
        <taxon>Bacteria</taxon>
        <taxon>Pseudomonadati</taxon>
        <taxon>Bacteroidota</taxon>
        <taxon>Bacteroidia</taxon>
        <taxon>Marinilabiliales</taxon>
        <taxon>Marinilabiliaceae</taxon>
        <taxon>Carboxylicivirga</taxon>
    </lineage>
</organism>
<dbReference type="EMBL" id="JAGTAR010000024">
    <property type="protein sequence ID" value="MBR8536940.1"/>
    <property type="molecule type" value="Genomic_DNA"/>
</dbReference>
<dbReference type="GO" id="GO:0008410">
    <property type="term" value="F:CoA-transferase activity"/>
    <property type="evidence" value="ECO:0007669"/>
    <property type="project" value="InterPro"/>
</dbReference>
<dbReference type="Pfam" id="PF01144">
    <property type="entry name" value="CoA_trans"/>
    <property type="match status" value="1"/>
</dbReference>
<dbReference type="PANTHER" id="PTHR13707:SF60">
    <property type="entry name" value="ACETATE COA-TRANSFERASE SUBUNIT ALPHA"/>
    <property type="match status" value="1"/>
</dbReference>
<accession>A0A941IYF2</accession>
<keyword evidence="3" id="KW-1185">Reference proteome</keyword>
<name>A0A941IYF2_9BACT</name>
<dbReference type="RefSeq" id="WP_212191966.1">
    <property type="nucleotide sequence ID" value="NZ_JAGTAR010000024.1"/>
</dbReference>
<protein>
    <submittedName>
        <fullName evidence="2">CoA transferase subunit A</fullName>
    </submittedName>
</protein>
<dbReference type="InterPro" id="IPR004165">
    <property type="entry name" value="CoA_trans_fam_I"/>
</dbReference>
<dbReference type="Proteomes" id="UP000679220">
    <property type="component" value="Unassembled WGS sequence"/>
</dbReference>
<evidence type="ECO:0000313" key="3">
    <source>
        <dbReference type="Proteomes" id="UP000679220"/>
    </source>
</evidence>
<reference evidence="2" key="2">
    <citation type="submission" date="2021-04" db="EMBL/GenBank/DDBJ databases">
        <authorList>
            <person name="Zhang T."/>
            <person name="Zhang Y."/>
            <person name="Lu D."/>
            <person name="Zuo D."/>
            <person name="Du Z."/>
        </authorList>
    </citation>
    <scope>NUCLEOTIDE SEQUENCE</scope>
    <source>
        <strain evidence="2">JR1</strain>
    </source>
</reference>
<dbReference type="Gene3D" id="3.40.1080.10">
    <property type="entry name" value="Glutaconate Coenzyme A-transferase"/>
    <property type="match status" value="1"/>
</dbReference>
<keyword evidence="1 2" id="KW-0808">Transferase</keyword>
<dbReference type="InterPro" id="IPR037171">
    <property type="entry name" value="NagB/RpiA_transferase-like"/>
</dbReference>
<dbReference type="PANTHER" id="PTHR13707">
    <property type="entry name" value="KETOACID-COENZYME A TRANSFERASE"/>
    <property type="match status" value="1"/>
</dbReference>
<evidence type="ECO:0000256" key="1">
    <source>
        <dbReference type="ARBA" id="ARBA00022679"/>
    </source>
</evidence>
<dbReference type="AlphaFoldDB" id="A0A941IYF2"/>
<dbReference type="SUPFAM" id="SSF100950">
    <property type="entry name" value="NagB/RpiA/CoA transferase-like"/>
    <property type="match status" value="1"/>
</dbReference>
<proteinExistence type="predicted"/>